<organism evidence="2 3">
    <name type="scientific">Flexivirga aerilata</name>
    <dbReference type="NCBI Taxonomy" id="1656889"/>
    <lineage>
        <taxon>Bacteria</taxon>
        <taxon>Bacillati</taxon>
        <taxon>Actinomycetota</taxon>
        <taxon>Actinomycetes</taxon>
        <taxon>Micrococcales</taxon>
        <taxon>Dermacoccaceae</taxon>
        <taxon>Flexivirga</taxon>
    </lineage>
</organism>
<dbReference type="Pfam" id="PF00903">
    <property type="entry name" value="Glyoxalase"/>
    <property type="match status" value="1"/>
</dbReference>
<feature type="domain" description="Glyoxalase/fosfomycin resistance/dioxygenase" evidence="1">
    <location>
        <begin position="8"/>
        <end position="130"/>
    </location>
</feature>
<dbReference type="CDD" id="cd06588">
    <property type="entry name" value="PhnB_like"/>
    <property type="match status" value="1"/>
</dbReference>
<evidence type="ECO:0000313" key="2">
    <source>
        <dbReference type="EMBL" id="NNG40785.1"/>
    </source>
</evidence>
<dbReference type="InterPro" id="IPR004360">
    <property type="entry name" value="Glyas_Fos-R_dOase_dom"/>
</dbReference>
<dbReference type="PANTHER" id="PTHR33990">
    <property type="entry name" value="PROTEIN YJDN-RELATED"/>
    <property type="match status" value="1"/>
</dbReference>
<reference evidence="2 3" key="1">
    <citation type="submission" date="2020-05" db="EMBL/GenBank/DDBJ databases">
        <title>Flexivirga sp. ID2601S isolated from air conditioner.</title>
        <authorList>
            <person name="Kim D.H."/>
        </authorList>
    </citation>
    <scope>NUCLEOTIDE SEQUENCE [LARGE SCALE GENOMIC DNA]</scope>
    <source>
        <strain evidence="2 3">ID2601S</strain>
    </source>
</reference>
<dbReference type="Proteomes" id="UP000557772">
    <property type="component" value="Unassembled WGS sequence"/>
</dbReference>
<accession>A0A849AK43</accession>
<gene>
    <name evidence="2" type="ORF">HJ588_16100</name>
</gene>
<name>A0A849AK43_9MICO</name>
<dbReference type="EMBL" id="JABENB010000003">
    <property type="protein sequence ID" value="NNG40785.1"/>
    <property type="molecule type" value="Genomic_DNA"/>
</dbReference>
<dbReference type="PANTHER" id="PTHR33990:SF1">
    <property type="entry name" value="PROTEIN YJDN"/>
    <property type="match status" value="1"/>
</dbReference>
<dbReference type="RefSeq" id="WP_171157544.1">
    <property type="nucleotide sequence ID" value="NZ_JABENB010000003.1"/>
</dbReference>
<dbReference type="Gene3D" id="3.10.180.10">
    <property type="entry name" value="2,3-Dihydroxybiphenyl 1,2-Dioxygenase, domain 1"/>
    <property type="match status" value="1"/>
</dbReference>
<dbReference type="InterPro" id="IPR028973">
    <property type="entry name" value="PhnB-like"/>
</dbReference>
<proteinExistence type="predicted"/>
<protein>
    <submittedName>
        <fullName evidence="2">VOC family protein</fullName>
    </submittedName>
</protein>
<dbReference type="SUPFAM" id="SSF54593">
    <property type="entry name" value="Glyoxalase/Bleomycin resistance protein/Dihydroxybiphenyl dioxygenase"/>
    <property type="match status" value="1"/>
</dbReference>
<dbReference type="AlphaFoldDB" id="A0A849AK43"/>
<keyword evidence="3" id="KW-1185">Reference proteome</keyword>
<evidence type="ECO:0000313" key="3">
    <source>
        <dbReference type="Proteomes" id="UP000557772"/>
    </source>
</evidence>
<sequence length="138" mass="15220">MSAVLNPYLNFTGQAREAMDFYKSVFGGEVSAMTFEQVNPNDEKIDPVDANKIMHSQLETPAGFTLMASDVPQAMQPMPNGGISLSGDSADDLRGYWEKLTDHAQVLMPLSKQAWGDEFGMLIDKFGVNWLMNISGPR</sequence>
<evidence type="ECO:0000259" key="1">
    <source>
        <dbReference type="Pfam" id="PF00903"/>
    </source>
</evidence>
<dbReference type="InterPro" id="IPR029068">
    <property type="entry name" value="Glyas_Bleomycin-R_OHBP_Dase"/>
</dbReference>
<comment type="caution">
    <text evidence="2">The sequence shown here is derived from an EMBL/GenBank/DDBJ whole genome shotgun (WGS) entry which is preliminary data.</text>
</comment>